<dbReference type="GO" id="GO:0016491">
    <property type="term" value="F:oxidoreductase activity"/>
    <property type="evidence" value="ECO:0007669"/>
    <property type="project" value="InterPro"/>
</dbReference>
<dbReference type="Pfam" id="PF00578">
    <property type="entry name" value="AhpC-TSA"/>
    <property type="match status" value="1"/>
</dbReference>
<dbReference type="AlphaFoldDB" id="A0A1G9KI69"/>
<gene>
    <name evidence="2" type="ORF">SAMN04488692_10523</name>
</gene>
<keyword evidence="3" id="KW-1185">Reference proteome</keyword>
<dbReference type="InterPro" id="IPR036249">
    <property type="entry name" value="Thioredoxin-like_sf"/>
</dbReference>
<dbReference type="STRING" id="321763.SAMN04488692_10523"/>
<dbReference type="InterPro" id="IPR000866">
    <property type="entry name" value="AhpC/TSA"/>
</dbReference>
<dbReference type="Proteomes" id="UP000199476">
    <property type="component" value="Unassembled WGS sequence"/>
</dbReference>
<sequence length="84" mass="9606">MAGISKDELEPVKDFALSNDIEFPLMADEDGEVCQEYDVMNFFGFVKRSTYILDGRKIMKTYPKVHVDGHVEKIIDFLSGLDEN</sequence>
<organism evidence="2 3">
    <name type="scientific">Halarsenatibacter silvermanii</name>
    <dbReference type="NCBI Taxonomy" id="321763"/>
    <lineage>
        <taxon>Bacteria</taxon>
        <taxon>Bacillati</taxon>
        <taxon>Bacillota</taxon>
        <taxon>Clostridia</taxon>
        <taxon>Halanaerobiales</taxon>
        <taxon>Halarsenatibacteraceae</taxon>
        <taxon>Halarsenatibacter</taxon>
    </lineage>
</organism>
<dbReference type="Gene3D" id="3.40.30.10">
    <property type="entry name" value="Glutaredoxin"/>
    <property type="match status" value="1"/>
</dbReference>
<dbReference type="GO" id="GO:0016209">
    <property type="term" value="F:antioxidant activity"/>
    <property type="evidence" value="ECO:0007669"/>
    <property type="project" value="InterPro"/>
</dbReference>
<evidence type="ECO:0000259" key="1">
    <source>
        <dbReference type="Pfam" id="PF00578"/>
    </source>
</evidence>
<evidence type="ECO:0000313" key="2">
    <source>
        <dbReference type="EMBL" id="SDL49319.1"/>
    </source>
</evidence>
<reference evidence="2 3" key="1">
    <citation type="submission" date="2016-10" db="EMBL/GenBank/DDBJ databases">
        <authorList>
            <person name="de Groot N.N."/>
        </authorList>
    </citation>
    <scope>NUCLEOTIDE SEQUENCE [LARGE SCALE GENOMIC DNA]</scope>
    <source>
        <strain evidence="2 3">SLAS-1</strain>
    </source>
</reference>
<evidence type="ECO:0000313" key="3">
    <source>
        <dbReference type="Proteomes" id="UP000199476"/>
    </source>
</evidence>
<proteinExistence type="predicted"/>
<accession>A0A1G9KI69</accession>
<dbReference type="SUPFAM" id="SSF52833">
    <property type="entry name" value="Thioredoxin-like"/>
    <property type="match status" value="1"/>
</dbReference>
<name>A0A1G9KI69_9FIRM</name>
<protein>
    <submittedName>
        <fullName evidence="2">AhpC/TSA family protein</fullName>
    </submittedName>
</protein>
<dbReference type="EMBL" id="FNGO01000005">
    <property type="protein sequence ID" value="SDL49319.1"/>
    <property type="molecule type" value="Genomic_DNA"/>
</dbReference>
<feature type="domain" description="Alkyl hydroperoxide reductase subunit C/ Thiol specific antioxidant" evidence="1">
    <location>
        <begin position="2"/>
        <end position="59"/>
    </location>
</feature>